<keyword evidence="2" id="KW-1185">Reference proteome</keyword>
<name>A0A5J4YWZ2_PORPP</name>
<accession>A0A5J4YWZ2</accession>
<reference evidence="2" key="1">
    <citation type="journal article" date="2019" name="Nat. Commun.">
        <title>Expansion of phycobilisome linker gene families in mesophilic red algae.</title>
        <authorList>
            <person name="Lee J."/>
            <person name="Kim D."/>
            <person name="Bhattacharya D."/>
            <person name="Yoon H.S."/>
        </authorList>
    </citation>
    <scope>NUCLEOTIDE SEQUENCE [LARGE SCALE GENOMIC DNA]</scope>
    <source>
        <strain evidence="2">CCMP 1328</strain>
    </source>
</reference>
<comment type="caution">
    <text evidence="1">The sequence shown here is derived from an EMBL/GenBank/DDBJ whole genome shotgun (WGS) entry which is preliminary data.</text>
</comment>
<gene>
    <name evidence="1" type="ORF">FVE85_2011</name>
</gene>
<protein>
    <submittedName>
        <fullName evidence="1">Uncharacterized protein</fullName>
    </submittedName>
</protein>
<organism evidence="1 2">
    <name type="scientific">Porphyridium purpureum</name>
    <name type="common">Red alga</name>
    <name type="synonym">Porphyridium cruentum</name>
    <dbReference type="NCBI Taxonomy" id="35688"/>
    <lineage>
        <taxon>Eukaryota</taxon>
        <taxon>Rhodophyta</taxon>
        <taxon>Bangiophyceae</taxon>
        <taxon>Porphyridiales</taxon>
        <taxon>Porphyridiaceae</taxon>
        <taxon>Porphyridium</taxon>
    </lineage>
</organism>
<dbReference type="Proteomes" id="UP000324585">
    <property type="component" value="Unassembled WGS sequence"/>
</dbReference>
<sequence length="223" mass="25713">MGMIVYTQHNKNFSHIFLDDGTHTGDASQAVQLRCCIEDSEAYSVAVRDELGERSNEWLDSELNRTRFDLRVGMVVQMLGRLRRKKATLVSDEWVLQVVVSHAQLMAGAVGAEDRMRIEYMQLWDEVYRPGNSWLHTVPDSFWIYLFKEISDSARASEISRLCTEYGDEVVRSRNLDALVRPTVHELTKGALHALEEQHDVRSHSYTELVKQKAEFFLSYSPE</sequence>
<evidence type="ECO:0000313" key="1">
    <source>
        <dbReference type="EMBL" id="KAA8495856.1"/>
    </source>
</evidence>
<dbReference type="EMBL" id="VRMN01000003">
    <property type="protein sequence ID" value="KAA8495856.1"/>
    <property type="molecule type" value="Genomic_DNA"/>
</dbReference>
<evidence type="ECO:0000313" key="2">
    <source>
        <dbReference type="Proteomes" id="UP000324585"/>
    </source>
</evidence>
<proteinExistence type="predicted"/>
<dbReference type="AlphaFoldDB" id="A0A5J4YWZ2"/>